<evidence type="ECO:0000259" key="15">
    <source>
        <dbReference type="PROSITE" id="PS50089"/>
    </source>
</evidence>
<evidence type="ECO:0000256" key="14">
    <source>
        <dbReference type="SAM" id="MobiDB-lite"/>
    </source>
</evidence>
<dbReference type="Gene3D" id="2.130.10.10">
    <property type="entry name" value="YVTN repeat-like/Quinoprotein amine dehydrogenase"/>
    <property type="match status" value="1"/>
</dbReference>
<dbReference type="EMBL" id="GDKW01000799">
    <property type="protein sequence ID" value="JAI55796.1"/>
    <property type="molecule type" value="mRNA"/>
</dbReference>
<evidence type="ECO:0000256" key="7">
    <source>
        <dbReference type="ARBA" id="ARBA00022833"/>
    </source>
</evidence>
<dbReference type="Pfam" id="PF23356">
    <property type="entry name" value="TPR_PEP5_VPS11"/>
    <property type="match status" value="1"/>
</dbReference>
<dbReference type="Pfam" id="PF13923">
    <property type="entry name" value="zf-C3HC4_2"/>
    <property type="match status" value="1"/>
</dbReference>
<feature type="compositionally biased region" description="Polar residues" evidence="14">
    <location>
        <begin position="1008"/>
        <end position="1017"/>
    </location>
</feature>
<comment type="subcellular location">
    <subcellularLocation>
        <location evidence="2">Late endosome membrane</location>
        <topology evidence="2">Peripheral membrane protein</topology>
        <orientation evidence="2">Cytoplasmic side</orientation>
    </subcellularLocation>
    <subcellularLocation>
        <location evidence="1">Lysosome</location>
    </subcellularLocation>
</comment>
<organism evidence="16">
    <name type="scientific">Rhodnius neglectus</name>
    <dbReference type="NCBI Taxonomy" id="72488"/>
    <lineage>
        <taxon>Eukaryota</taxon>
        <taxon>Metazoa</taxon>
        <taxon>Ecdysozoa</taxon>
        <taxon>Arthropoda</taxon>
        <taxon>Hexapoda</taxon>
        <taxon>Insecta</taxon>
        <taxon>Pterygota</taxon>
        <taxon>Neoptera</taxon>
        <taxon>Paraneoptera</taxon>
        <taxon>Hemiptera</taxon>
        <taxon>Heteroptera</taxon>
        <taxon>Panheteroptera</taxon>
        <taxon>Cimicomorpha</taxon>
        <taxon>Reduviidae</taxon>
        <taxon>Triatominae</taxon>
        <taxon>Rhodnius</taxon>
    </lineage>
</organism>
<dbReference type="InterPro" id="IPR036322">
    <property type="entry name" value="WD40_repeat_dom_sf"/>
</dbReference>
<dbReference type="InterPro" id="IPR016528">
    <property type="entry name" value="VPS11"/>
</dbReference>
<dbReference type="InterPro" id="IPR024763">
    <property type="entry name" value="VPS11_C"/>
</dbReference>
<dbReference type="PANTHER" id="PTHR23323:SF24">
    <property type="entry name" value="VACUOLAR PROTEIN SORTING-ASSOCIATED PROTEIN 11 HOMOLOG"/>
    <property type="match status" value="1"/>
</dbReference>
<dbReference type="GO" id="GO:0031902">
    <property type="term" value="C:late endosome membrane"/>
    <property type="evidence" value="ECO:0007669"/>
    <property type="project" value="UniProtKB-SubCell"/>
</dbReference>
<dbReference type="PIRSF" id="PIRSF007860">
    <property type="entry name" value="VPS11"/>
    <property type="match status" value="1"/>
</dbReference>
<keyword evidence="4" id="KW-0813">Transport</keyword>
<evidence type="ECO:0000256" key="11">
    <source>
        <dbReference type="PIRNR" id="PIRNR007860"/>
    </source>
</evidence>
<dbReference type="SUPFAM" id="SSF57850">
    <property type="entry name" value="RING/U-box"/>
    <property type="match status" value="1"/>
</dbReference>
<proteinExistence type="evidence at transcript level"/>
<comment type="similarity">
    <text evidence="3 11">Belongs to the VPS11 family.</text>
</comment>
<feature type="repeat" description="CHCR" evidence="13">
    <location>
        <begin position="566"/>
        <end position="724"/>
    </location>
</feature>
<evidence type="ECO:0000256" key="6">
    <source>
        <dbReference type="ARBA" id="ARBA00022771"/>
    </source>
</evidence>
<evidence type="ECO:0000256" key="1">
    <source>
        <dbReference type="ARBA" id="ARBA00004371"/>
    </source>
</evidence>
<reference evidence="16" key="1">
    <citation type="journal article" date="2016" name="PLoS Negl. Trop. Dis.">
        <title>A Deep Insight into the Sialome of Rhodnius neglectus, a Vector of Chagas Disease.</title>
        <authorList>
            <person name="Santiago P.B."/>
            <person name="Assumpcao T.C."/>
            <person name="Araujo C.N."/>
            <person name="Bastos I.M."/>
            <person name="Neves D."/>
            <person name="Silva I.G."/>
            <person name="Charneau S."/>
            <person name="Queiroz R.M."/>
            <person name="Raiol T."/>
            <person name="Oliveira J.V."/>
            <person name="Sousa M.V."/>
            <person name="Calvo E."/>
            <person name="Ribeiro J.M."/>
            <person name="Santana J.M."/>
        </authorList>
    </citation>
    <scope>NUCLEOTIDE SEQUENCE</scope>
    <source>
        <tissue evidence="16">Salivary glands</tissue>
    </source>
</reference>
<evidence type="ECO:0000256" key="12">
    <source>
        <dbReference type="PROSITE-ProRule" id="PRU00175"/>
    </source>
</evidence>
<dbReference type="PROSITE" id="PS50236">
    <property type="entry name" value="CHCR"/>
    <property type="match status" value="2"/>
</dbReference>
<keyword evidence="5" id="KW-0479">Metal-binding</keyword>
<dbReference type="Pfam" id="PF23341">
    <property type="entry name" value="PEP5_VPS11_N"/>
    <property type="match status" value="1"/>
</dbReference>
<feature type="domain" description="RING-type" evidence="15">
    <location>
        <begin position="810"/>
        <end position="848"/>
    </location>
</feature>
<dbReference type="GO" id="GO:0048284">
    <property type="term" value="P:organelle fusion"/>
    <property type="evidence" value="ECO:0007669"/>
    <property type="project" value="TreeGrafter"/>
</dbReference>
<dbReference type="GO" id="GO:0008270">
    <property type="term" value="F:zinc ion binding"/>
    <property type="evidence" value="ECO:0007669"/>
    <property type="project" value="UniProtKB-KW"/>
</dbReference>
<dbReference type="GO" id="GO:0007033">
    <property type="term" value="P:vacuole organization"/>
    <property type="evidence" value="ECO:0007669"/>
    <property type="project" value="TreeGrafter"/>
</dbReference>
<dbReference type="PANTHER" id="PTHR23323">
    <property type="entry name" value="VACUOLAR PROTEIN SORTING-ASSOCIATED PROTEIN"/>
    <property type="match status" value="1"/>
</dbReference>
<dbReference type="InterPro" id="IPR013083">
    <property type="entry name" value="Znf_RING/FYVE/PHD"/>
</dbReference>
<dbReference type="GO" id="GO:0030674">
    <property type="term" value="F:protein-macromolecule adaptor activity"/>
    <property type="evidence" value="ECO:0007669"/>
    <property type="project" value="TreeGrafter"/>
</dbReference>
<dbReference type="CDD" id="cd16688">
    <property type="entry name" value="RING-H2_Vps11"/>
    <property type="match status" value="1"/>
</dbReference>
<dbReference type="InterPro" id="IPR001841">
    <property type="entry name" value="Znf_RING"/>
</dbReference>
<feature type="compositionally biased region" description="Acidic residues" evidence="14">
    <location>
        <begin position="1020"/>
        <end position="1034"/>
    </location>
</feature>
<dbReference type="SMART" id="SM00184">
    <property type="entry name" value="RING"/>
    <property type="match status" value="1"/>
</dbReference>
<evidence type="ECO:0000256" key="4">
    <source>
        <dbReference type="ARBA" id="ARBA00022448"/>
    </source>
</evidence>
<evidence type="ECO:0000313" key="16">
    <source>
        <dbReference type="EMBL" id="JAI55796.1"/>
    </source>
</evidence>
<dbReference type="GO" id="GO:0007032">
    <property type="term" value="P:endosome organization"/>
    <property type="evidence" value="ECO:0007669"/>
    <property type="project" value="TreeGrafter"/>
</dbReference>
<dbReference type="InterPro" id="IPR000547">
    <property type="entry name" value="Clathrin_H-chain/VPS_repeat"/>
</dbReference>
<dbReference type="SUPFAM" id="SSF50978">
    <property type="entry name" value="WD40 repeat-like"/>
    <property type="match status" value="1"/>
</dbReference>
<dbReference type="PROSITE" id="PS50089">
    <property type="entry name" value="ZF_RING_2"/>
    <property type="match status" value="1"/>
</dbReference>
<dbReference type="GO" id="GO:0030897">
    <property type="term" value="C:HOPS complex"/>
    <property type="evidence" value="ECO:0007669"/>
    <property type="project" value="TreeGrafter"/>
</dbReference>
<dbReference type="InterPro" id="IPR015943">
    <property type="entry name" value="WD40/YVTN_repeat-like_dom_sf"/>
</dbReference>
<feature type="repeat" description="CHCR" evidence="13">
    <location>
        <begin position="399"/>
        <end position="547"/>
    </location>
</feature>
<evidence type="ECO:0000256" key="8">
    <source>
        <dbReference type="ARBA" id="ARBA00022927"/>
    </source>
</evidence>
<evidence type="ECO:0000256" key="2">
    <source>
        <dbReference type="ARBA" id="ARBA00004492"/>
    </source>
</evidence>
<keyword evidence="6 12" id="KW-0863">Zinc-finger</keyword>
<accession>A0A0P4VT65</accession>
<keyword evidence="10" id="KW-0458">Lysosome</keyword>
<dbReference type="GO" id="GO:0006886">
    <property type="term" value="P:intracellular protein transport"/>
    <property type="evidence" value="ECO:0007669"/>
    <property type="project" value="UniProtKB-UniRule"/>
</dbReference>
<dbReference type="GO" id="GO:0006904">
    <property type="term" value="P:vesicle docking involved in exocytosis"/>
    <property type="evidence" value="ECO:0007669"/>
    <property type="project" value="TreeGrafter"/>
</dbReference>
<keyword evidence="9 11" id="KW-0472">Membrane</keyword>
<dbReference type="Gene3D" id="3.30.40.10">
    <property type="entry name" value="Zinc/RING finger domain, C3HC4 (zinc finger)"/>
    <property type="match status" value="1"/>
</dbReference>
<dbReference type="Pfam" id="PF12451">
    <property type="entry name" value="VPS11_C"/>
    <property type="match status" value="1"/>
</dbReference>
<evidence type="ECO:0000256" key="9">
    <source>
        <dbReference type="ARBA" id="ARBA00023136"/>
    </source>
</evidence>
<evidence type="ECO:0000256" key="3">
    <source>
        <dbReference type="ARBA" id="ARBA00007070"/>
    </source>
</evidence>
<dbReference type="AlphaFoldDB" id="A0A0P4VT65"/>
<dbReference type="InterPro" id="IPR057308">
    <property type="entry name" value="CHCR_PEP5_VPS11"/>
</dbReference>
<sequence>MAFLERRRFNFFDLKTDADGGKIADAVGEARVSTCSSGYGLLILGDSSGNIHIVNKAFEIRTFHAYQLNITLVQQSRQSPYLVTIGEDECGINPIIKVWHVEKVDKNGSPVCLRISRASLPNKAVIPSCVAVTDNLSMMAVGFTDGSVLLYRGDVKRERTSKQRLLKDELSCITGVAFHISGKVTTLYVATVNSIEMYDVTHKDKEKRTTLEDTAGCPLRCSVLAEGEQDNHFFVARNNAVFCYTNGVRGPCYALGGDKIQLEWFRNYLVIIAKETKPTPRIMSNDSSVRDSNKDIYTLTILDSRNNITVFSSPIEDPSAVLVEWGSLYILSSSNKLSLVAEKDLQSKLALLFKKNLYDVAIRMAKSQQYDADGLTEIFRQYGDHLYSKGEHKGAIERYIKTIGKLEPSYVIRKYLGSQQVENLSTYLQALHKAGLATGRHTTLLLNFYTKQNKPELLKEFIMAKDREVDFDVEVAIDVCRHVSAEDALLLAEKHGRHDWYLTIQIEDQKKYKEALDYIAKLECDEAEFMIKKYGVTLLENIPDETTKFLIKLCTNNSKSDFDSNYFNDFCNINKSCPEDFIHYFINNSEMLIEFLEQLIQTSPKWSSHVYTTLLEHYLQVWMLENDDTLKKQYEQKIMKMFDPPESTFDNLQALILCKAADFKPGILYLYDKNKMYQAILKYHVAQRDYASILCCCRRYENQDPGLWVQALVAIAPHNNLPQDVLTTILTSIERGKLLSPLLVIECLSNSPTIQASNIKAYLKKVLESELSTIEQQQSLIARFTKETEELHSNIDDLVNKPIIFQGSRCSICKNQLELPTVHFLCQHSFHQHCIQSLAENENECPPCLDKNKQTIEAIQSQEENNDLHEMFHRQLERAEDGFSLVTDYLGRGVFTKLTNYTEVALRAAAIKTKMSHTAKSNVASSNTQFPVYDKQEVVSNHTRGKYSKYRADRDLIESNISHSTSQMVAEVSPAVSDRISASIHREQQQSISTNPFGEDDEDESTVIACTTESTNPFGDDYDEEEEEEEENADDYDKNLNPFA</sequence>
<protein>
    <recommendedName>
        <fullName evidence="11">Vacuolar protein sorting-associated protein 11 homolog</fullName>
    </recommendedName>
</protein>
<dbReference type="GO" id="GO:0005764">
    <property type="term" value="C:lysosome"/>
    <property type="evidence" value="ECO:0007669"/>
    <property type="project" value="UniProtKB-SubCell"/>
</dbReference>
<keyword evidence="8" id="KW-0653">Protein transport</keyword>
<dbReference type="InterPro" id="IPR057307">
    <property type="entry name" value="PEP5_VPS11_N"/>
</dbReference>
<keyword evidence="7" id="KW-0862">Zinc</keyword>
<evidence type="ECO:0000256" key="10">
    <source>
        <dbReference type="ARBA" id="ARBA00023228"/>
    </source>
</evidence>
<feature type="region of interest" description="Disordered" evidence="14">
    <location>
        <begin position="980"/>
        <end position="1044"/>
    </location>
</feature>
<name>A0A0P4VT65_9HEMI</name>
<evidence type="ECO:0000256" key="13">
    <source>
        <dbReference type="PROSITE-ProRule" id="PRU01006"/>
    </source>
</evidence>
<evidence type="ECO:0000256" key="5">
    <source>
        <dbReference type="ARBA" id="ARBA00022723"/>
    </source>
</evidence>